<gene>
    <name evidence="2" type="ORF">EVAR_101650_1</name>
</gene>
<feature type="compositionally biased region" description="Basic residues" evidence="1">
    <location>
        <begin position="23"/>
        <end position="33"/>
    </location>
</feature>
<proteinExistence type="predicted"/>
<feature type="non-terminal residue" evidence="2">
    <location>
        <position position="1"/>
    </location>
</feature>
<keyword evidence="3" id="KW-1185">Reference proteome</keyword>
<dbReference type="Proteomes" id="UP000299102">
    <property type="component" value="Unassembled WGS sequence"/>
</dbReference>
<dbReference type="EMBL" id="BGZK01005131">
    <property type="protein sequence ID" value="GBP12660.1"/>
    <property type="molecule type" value="Genomic_DNA"/>
</dbReference>
<accession>A0A4C1TGG4</accession>
<evidence type="ECO:0000313" key="2">
    <source>
        <dbReference type="EMBL" id="GBP12660.1"/>
    </source>
</evidence>
<sequence length="33" mass="3372">TRGQHADVFGVGHKVGSRSGARAARHGRGASDI</sequence>
<evidence type="ECO:0000313" key="3">
    <source>
        <dbReference type="Proteomes" id="UP000299102"/>
    </source>
</evidence>
<reference evidence="2 3" key="1">
    <citation type="journal article" date="2019" name="Commun. Biol.">
        <title>The bagworm genome reveals a unique fibroin gene that provides high tensile strength.</title>
        <authorList>
            <person name="Kono N."/>
            <person name="Nakamura H."/>
            <person name="Ohtoshi R."/>
            <person name="Tomita M."/>
            <person name="Numata K."/>
            <person name="Arakawa K."/>
        </authorList>
    </citation>
    <scope>NUCLEOTIDE SEQUENCE [LARGE SCALE GENOMIC DNA]</scope>
</reference>
<feature type="non-terminal residue" evidence="2">
    <location>
        <position position="33"/>
    </location>
</feature>
<protein>
    <submittedName>
        <fullName evidence="2">Uncharacterized protein</fullName>
    </submittedName>
</protein>
<feature type="region of interest" description="Disordered" evidence="1">
    <location>
        <begin position="1"/>
        <end position="33"/>
    </location>
</feature>
<dbReference type="AlphaFoldDB" id="A0A4C1TGG4"/>
<comment type="caution">
    <text evidence="2">The sequence shown here is derived from an EMBL/GenBank/DDBJ whole genome shotgun (WGS) entry which is preliminary data.</text>
</comment>
<organism evidence="2 3">
    <name type="scientific">Eumeta variegata</name>
    <name type="common">Bagworm moth</name>
    <name type="synonym">Eumeta japonica</name>
    <dbReference type="NCBI Taxonomy" id="151549"/>
    <lineage>
        <taxon>Eukaryota</taxon>
        <taxon>Metazoa</taxon>
        <taxon>Ecdysozoa</taxon>
        <taxon>Arthropoda</taxon>
        <taxon>Hexapoda</taxon>
        <taxon>Insecta</taxon>
        <taxon>Pterygota</taxon>
        <taxon>Neoptera</taxon>
        <taxon>Endopterygota</taxon>
        <taxon>Lepidoptera</taxon>
        <taxon>Glossata</taxon>
        <taxon>Ditrysia</taxon>
        <taxon>Tineoidea</taxon>
        <taxon>Psychidae</taxon>
        <taxon>Oiketicinae</taxon>
        <taxon>Eumeta</taxon>
    </lineage>
</organism>
<name>A0A4C1TGG4_EUMVA</name>
<evidence type="ECO:0000256" key="1">
    <source>
        <dbReference type="SAM" id="MobiDB-lite"/>
    </source>
</evidence>